<dbReference type="EMBL" id="CM047586">
    <property type="protein sequence ID" value="KAI9909575.1"/>
    <property type="molecule type" value="Genomic_DNA"/>
</dbReference>
<evidence type="ECO:0000313" key="1">
    <source>
        <dbReference type="EMBL" id="KAI9909575.1"/>
    </source>
</evidence>
<comment type="caution">
    <text evidence="1">The sequence shown here is derived from an EMBL/GenBank/DDBJ whole genome shotgun (WGS) entry which is preliminary data.</text>
</comment>
<protein>
    <submittedName>
        <fullName evidence="1">Uncharacterized protein</fullName>
    </submittedName>
</protein>
<name>A0ACC0VUD8_9STRA</name>
<proteinExistence type="predicted"/>
<evidence type="ECO:0000313" key="2">
    <source>
        <dbReference type="Proteomes" id="UP001163321"/>
    </source>
</evidence>
<dbReference type="Proteomes" id="UP001163321">
    <property type="component" value="Chromosome 7"/>
</dbReference>
<organism evidence="1 2">
    <name type="scientific">Peronosclerospora sorghi</name>
    <dbReference type="NCBI Taxonomy" id="230839"/>
    <lineage>
        <taxon>Eukaryota</taxon>
        <taxon>Sar</taxon>
        <taxon>Stramenopiles</taxon>
        <taxon>Oomycota</taxon>
        <taxon>Peronosporomycetes</taxon>
        <taxon>Peronosporales</taxon>
        <taxon>Peronosporaceae</taxon>
        <taxon>Peronosclerospora</taxon>
    </lineage>
</organism>
<reference evidence="1 2" key="1">
    <citation type="journal article" date="2022" name="bioRxiv">
        <title>The genome of the oomycete Peronosclerospora sorghi, a cosmopolitan pathogen of maize and sorghum, is inflated with dispersed pseudogenes.</title>
        <authorList>
            <person name="Fletcher K."/>
            <person name="Martin F."/>
            <person name="Isakeit T."/>
            <person name="Cavanaugh K."/>
            <person name="Magill C."/>
            <person name="Michelmore R."/>
        </authorList>
    </citation>
    <scope>NUCLEOTIDE SEQUENCE [LARGE SCALE GENOMIC DNA]</scope>
    <source>
        <strain evidence="1">P6</strain>
    </source>
</reference>
<accession>A0ACC0VUD8</accession>
<sequence length="88" mass="9724">MSCSHGRPMVVLFHRKSEYPTTSNATNQSSLAGRHCDRLYYQQSFLSRAGTEHASSSMRSERSSVPPHATGGEYVSSTMLSHQCASRD</sequence>
<keyword evidence="2" id="KW-1185">Reference proteome</keyword>
<gene>
    <name evidence="1" type="ORF">PsorP6_015165</name>
</gene>